<dbReference type="InterPro" id="IPR035940">
    <property type="entry name" value="CAP_sf"/>
</dbReference>
<gene>
    <name evidence="3" type="ORF">OFUS_LOCUS2331</name>
</gene>
<dbReference type="PRINTS" id="PR00838">
    <property type="entry name" value="V5ALLERGEN"/>
</dbReference>
<dbReference type="PANTHER" id="PTHR10334">
    <property type="entry name" value="CYSTEINE-RICH SECRETORY PROTEIN-RELATED"/>
    <property type="match status" value="1"/>
</dbReference>
<reference evidence="3" key="1">
    <citation type="submission" date="2022-03" db="EMBL/GenBank/DDBJ databases">
        <authorList>
            <person name="Martin C."/>
        </authorList>
    </citation>
    <scope>NUCLEOTIDE SEQUENCE</scope>
</reference>
<dbReference type="SUPFAM" id="SSF55797">
    <property type="entry name" value="PR-1-like"/>
    <property type="match status" value="1"/>
</dbReference>
<keyword evidence="4" id="KW-1185">Reference proteome</keyword>
<evidence type="ECO:0000313" key="4">
    <source>
        <dbReference type="Proteomes" id="UP000749559"/>
    </source>
</evidence>
<accession>A0A8S4N399</accession>
<protein>
    <recommendedName>
        <fullName evidence="2">SCP domain-containing protein</fullName>
    </recommendedName>
</protein>
<proteinExistence type="predicted"/>
<dbReference type="CDD" id="cd05382">
    <property type="entry name" value="CAP_GAPR1-like"/>
    <property type="match status" value="1"/>
</dbReference>
<evidence type="ECO:0000313" key="3">
    <source>
        <dbReference type="EMBL" id="CAH1774969.1"/>
    </source>
</evidence>
<dbReference type="InterPro" id="IPR034113">
    <property type="entry name" value="SCP_GAPR1-like"/>
</dbReference>
<evidence type="ECO:0000256" key="1">
    <source>
        <dbReference type="SAM" id="MobiDB-lite"/>
    </source>
</evidence>
<evidence type="ECO:0000259" key="2">
    <source>
        <dbReference type="SMART" id="SM00198"/>
    </source>
</evidence>
<comment type="caution">
    <text evidence="3">The sequence shown here is derived from an EMBL/GenBank/DDBJ whole genome shotgun (WGS) entry which is preliminary data.</text>
</comment>
<feature type="region of interest" description="Disordered" evidence="1">
    <location>
        <begin position="1"/>
        <end position="21"/>
    </location>
</feature>
<feature type="non-terminal residue" evidence="3">
    <location>
        <position position="183"/>
    </location>
</feature>
<dbReference type="InterPro" id="IPR014044">
    <property type="entry name" value="CAP_dom"/>
</dbReference>
<sequence length="183" mass="19293">PTSSTTAAPTSTAAATTSTTAAPSDPFLTACLARHNQVRALHTDTPSMTWSTLAATTSQAWADDLAARQVFEHSNSSNPAFRTGGENLYLSGTTGTPTDFPAQCTSGTQAWYDEISDYDYANPGFSSATGHFTQVVWQNSIQVGCGSSRYTNSGGFIITLIVCQYTPAGNFLGQFADQVKPLA</sequence>
<dbReference type="InterPro" id="IPR002413">
    <property type="entry name" value="V5_allergen-like"/>
</dbReference>
<dbReference type="EMBL" id="CAIIXF020000001">
    <property type="protein sequence ID" value="CAH1774969.1"/>
    <property type="molecule type" value="Genomic_DNA"/>
</dbReference>
<dbReference type="GO" id="GO:0005576">
    <property type="term" value="C:extracellular region"/>
    <property type="evidence" value="ECO:0007669"/>
    <property type="project" value="InterPro"/>
</dbReference>
<dbReference type="PROSITE" id="PS01010">
    <property type="entry name" value="CRISP_2"/>
    <property type="match status" value="1"/>
</dbReference>
<dbReference type="Proteomes" id="UP000749559">
    <property type="component" value="Unassembled WGS sequence"/>
</dbReference>
<name>A0A8S4N399_OWEFU</name>
<dbReference type="OrthoDB" id="43654at2759"/>
<dbReference type="InterPro" id="IPR001283">
    <property type="entry name" value="CRISP-related"/>
</dbReference>
<organism evidence="3 4">
    <name type="scientific">Owenia fusiformis</name>
    <name type="common">Polychaete worm</name>
    <dbReference type="NCBI Taxonomy" id="6347"/>
    <lineage>
        <taxon>Eukaryota</taxon>
        <taxon>Metazoa</taxon>
        <taxon>Spiralia</taxon>
        <taxon>Lophotrochozoa</taxon>
        <taxon>Annelida</taxon>
        <taxon>Polychaeta</taxon>
        <taxon>Sedentaria</taxon>
        <taxon>Canalipalpata</taxon>
        <taxon>Sabellida</taxon>
        <taxon>Oweniida</taxon>
        <taxon>Oweniidae</taxon>
        <taxon>Owenia</taxon>
    </lineage>
</organism>
<dbReference type="PROSITE" id="PS01009">
    <property type="entry name" value="CRISP_1"/>
    <property type="match status" value="1"/>
</dbReference>
<dbReference type="InterPro" id="IPR018244">
    <property type="entry name" value="Allrgn_V5/Tpx1_CS"/>
</dbReference>
<feature type="domain" description="SCP" evidence="2">
    <location>
        <begin position="26"/>
        <end position="173"/>
    </location>
</feature>
<dbReference type="Pfam" id="PF00188">
    <property type="entry name" value="CAP"/>
    <property type="match status" value="1"/>
</dbReference>
<dbReference type="SMART" id="SM00198">
    <property type="entry name" value="SCP"/>
    <property type="match status" value="1"/>
</dbReference>
<dbReference type="PRINTS" id="PR00837">
    <property type="entry name" value="V5TPXLIKE"/>
</dbReference>
<dbReference type="Gene3D" id="3.40.33.10">
    <property type="entry name" value="CAP"/>
    <property type="match status" value="1"/>
</dbReference>
<dbReference type="FunFam" id="3.40.33.10:FF:000010">
    <property type="entry name" value="Predicted protein"/>
    <property type="match status" value="1"/>
</dbReference>
<dbReference type="AlphaFoldDB" id="A0A8S4N399"/>